<protein>
    <submittedName>
        <fullName evidence="3">Universal stress protein</fullName>
    </submittedName>
</protein>
<organism evidence="3 4">
    <name type="scientific">Natronocalculus amylovorans</name>
    <dbReference type="NCBI Taxonomy" id="2917812"/>
    <lineage>
        <taxon>Archaea</taxon>
        <taxon>Methanobacteriati</taxon>
        <taxon>Methanobacteriota</taxon>
        <taxon>Stenosarchaea group</taxon>
        <taxon>Halobacteria</taxon>
        <taxon>Halobacteriales</taxon>
        <taxon>Haloferacaceae</taxon>
        <taxon>Natronocalculus</taxon>
    </lineage>
</organism>
<reference evidence="3" key="2">
    <citation type="submission" date="2022-02" db="EMBL/GenBank/DDBJ databases">
        <authorList>
            <person name="Elcheninov A.G."/>
            <person name="Sorokin D.Y."/>
            <person name="Kublanov I.V."/>
        </authorList>
    </citation>
    <scope>NUCLEOTIDE SEQUENCE</scope>
    <source>
        <strain evidence="3">AArc-St2</strain>
    </source>
</reference>
<dbReference type="AlphaFoldDB" id="A0AAE3K6M8"/>
<dbReference type="Proteomes" id="UP001203207">
    <property type="component" value="Unassembled WGS sequence"/>
</dbReference>
<dbReference type="InterPro" id="IPR006016">
    <property type="entry name" value="UspA"/>
</dbReference>
<dbReference type="Gene3D" id="3.40.50.620">
    <property type="entry name" value="HUPs"/>
    <property type="match status" value="1"/>
</dbReference>
<accession>A0AAE3K6M8</accession>
<dbReference type="PRINTS" id="PR01438">
    <property type="entry name" value="UNVRSLSTRESS"/>
</dbReference>
<dbReference type="Pfam" id="PF00582">
    <property type="entry name" value="Usp"/>
    <property type="match status" value="1"/>
</dbReference>
<evidence type="ECO:0000259" key="2">
    <source>
        <dbReference type="Pfam" id="PF00582"/>
    </source>
</evidence>
<reference evidence="3" key="1">
    <citation type="journal article" date="2022" name="Syst. Appl. Microbiol.">
        <title>Natronocalculus amylovorans gen. nov., sp. nov., and Natranaeroarchaeum aerophilus sp. nov., dominant culturable amylolytic natronoarchaea from hypersaline soda lakes in southwestern Siberia.</title>
        <authorList>
            <person name="Sorokin D.Y."/>
            <person name="Elcheninov A.G."/>
            <person name="Khizhniak T.V."/>
            <person name="Koenen M."/>
            <person name="Bale N.J."/>
            <person name="Damste J.S.S."/>
            <person name="Kublanov I.V."/>
        </authorList>
    </citation>
    <scope>NUCLEOTIDE SEQUENCE</scope>
    <source>
        <strain evidence="3">AArc-St2</strain>
    </source>
</reference>
<comment type="caution">
    <text evidence="3">The sequence shown here is derived from an EMBL/GenBank/DDBJ whole genome shotgun (WGS) entry which is preliminary data.</text>
</comment>
<gene>
    <name evidence="3" type="ORF">AArcSt2_00405</name>
</gene>
<evidence type="ECO:0000313" key="4">
    <source>
        <dbReference type="Proteomes" id="UP001203207"/>
    </source>
</evidence>
<dbReference type="SUPFAM" id="SSF52402">
    <property type="entry name" value="Adenine nucleotide alpha hydrolases-like"/>
    <property type="match status" value="1"/>
</dbReference>
<dbReference type="PANTHER" id="PTHR46268">
    <property type="entry name" value="STRESS RESPONSE PROTEIN NHAX"/>
    <property type="match status" value="1"/>
</dbReference>
<dbReference type="RefSeq" id="WP_250582183.1">
    <property type="nucleotide sequence ID" value="NZ_JAKRVX010000001.1"/>
</dbReference>
<keyword evidence="4" id="KW-1185">Reference proteome</keyword>
<dbReference type="CDD" id="cd00293">
    <property type="entry name" value="USP-like"/>
    <property type="match status" value="1"/>
</dbReference>
<comment type="similarity">
    <text evidence="1">Belongs to the universal stress protein A family.</text>
</comment>
<dbReference type="PANTHER" id="PTHR46268:SF6">
    <property type="entry name" value="UNIVERSAL STRESS PROTEIN UP12"/>
    <property type="match status" value="1"/>
</dbReference>
<dbReference type="InterPro" id="IPR006015">
    <property type="entry name" value="Universal_stress_UspA"/>
</dbReference>
<evidence type="ECO:0000256" key="1">
    <source>
        <dbReference type="ARBA" id="ARBA00008791"/>
    </source>
</evidence>
<name>A0AAE3K6M8_9EURY</name>
<evidence type="ECO:0000313" key="3">
    <source>
        <dbReference type="EMBL" id="MCL9815397.1"/>
    </source>
</evidence>
<proteinExistence type="inferred from homology"/>
<sequence>MYQIVVGVDQSEDSGTSLGKAIVSLPIDTADVNITVLHCFEDNPSGASATQIGSVRRLTEQLNDAGIGYTVREDSGNPSDAILSLAADVDADLLVIGGRKRSPTGKALFGSVTQSVILESDRPITVVKT</sequence>
<dbReference type="InterPro" id="IPR014729">
    <property type="entry name" value="Rossmann-like_a/b/a_fold"/>
</dbReference>
<dbReference type="EMBL" id="JAKRVX010000001">
    <property type="protein sequence ID" value="MCL9815397.1"/>
    <property type="molecule type" value="Genomic_DNA"/>
</dbReference>
<feature type="domain" description="UspA" evidence="2">
    <location>
        <begin position="3"/>
        <end position="128"/>
    </location>
</feature>